<comment type="caution">
    <text evidence="2">The sequence shown here is derived from an EMBL/GenBank/DDBJ whole genome shotgun (WGS) entry which is preliminary data.</text>
</comment>
<evidence type="ECO:0000259" key="1">
    <source>
        <dbReference type="Pfam" id="PF01548"/>
    </source>
</evidence>
<reference evidence="2 3" key="1">
    <citation type="journal article" date="2014" name="Genome Announc.">
        <title>Draft genome sequences of the altered schaedler flora, a defined bacterial community from gnotobiotic mice.</title>
        <authorList>
            <person name="Wannemuehler M.J."/>
            <person name="Overstreet A.M."/>
            <person name="Ward D.V."/>
            <person name="Phillips G.J."/>
        </authorList>
    </citation>
    <scope>NUCLEOTIDE SEQUENCE [LARGE SCALE GENOMIC DNA]</scope>
    <source>
        <strain evidence="2 3">ASF492</strain>
    </source>
</reference>
<accession>N2ACN8</accession>
<dbReference type="InterPro" id="IPR047650">
    <property type="entry name" value="Transpos_IS110"/>
</dbReference>
<proteinExistence type="predicted"/>
<dbReference type="GO" id="GO:0003677">
    <property type="term" value="F:DNA binding"/>
    <property type="evidence" value="ECO:0007669"/>
    <property type="project" value="InterPro"/>
</dbReference>
<dbReference type="Proteomes" id="UP000012589">
    <property type="component" value="Unassembled WGS sequence"/>
</dbReference>
<dbReference type="GO" id="GO:0006313">
    <property type="term" value="P:DNA transposition"/>
    <property type="evidence" value="ECO:0007669"/>
    <property type="project" value="InterPro"/>
</dbReference>
<sequence length="112" mass="12889">MMKLKYSICCGLDVHKNVIVATIITTNKEGISEYNQKSFSTINSDIQKFHDWLIGNNCYHVCMESTGKYWIPVFNYLEKDIDVCLTHPKYVKGHTYCRSVDVFGVLVSPFLV</sequence>
<name>N2ACN8_9FIRM</name>
<dbReference type="eggNOG" id="COG3547">
    <property type="taxonomic scope" value="Bacteria"/>
</dbReference>
<dbReference type="HOGENOM" id="CLU_036902_18_3_9"/>
<keyword evidence="3" id="KW-1185">Reference proteome</keyword>
<dbReference type="InterPro" id="IPR002525">
    <property type="entry name" value="Transp_IS110-like_N"/>
</dbReference>
<dbReference type="STRING" id="1235802.C823_03497"/>
<dbReference type="Pfam" id="PF01548">
    <property type="entry name" value="DEDD_Tnp_IS110"/>
    <property type="match status" value="1"/>
</dbReference>
<dbReference type="EMBL" id="AQFT01000101">
    <property type="protein sequence ID" value="EMZ23870.1"/>
    <property type="molecule type" value="Genomic_DNA"/>
</dbReference>
<evidence type="ECO:0000313" key="2">
    <source>
        <dbReference type="EMBL" id="EMZ23870.1"/>
    </source>
</evidence>
<feature type="domain" description="Transposase IS110-like N-terminal" evidence="1">
    <location>
        <begin position="10"/>
        <end position="92"/>
    </location>
</feature>
<dbReference type="GO" id="GO:0004803">
    <property type="term" value="F:transposase activity"/>
    <property type="evidence" value="ECO:0007669"/>
    <property type="project" value="InterPro"/>
</dbReference>
<evidence type="ECO:0000313" key="3">
    <source>
        <dbReference type="Proteomes" id="UP000012589"/>
    </source>
</evidence>
<organism evidence="2 3">
    <name type="scientific">Eubacterium plexicaudatum ASF492</name>
    <dbReference type="NCBI Taxonomy" id="1235802"/>
    <lineage>
        <taxon>Bacteria</taxon>
        <taxon>Bacillati</taxon>
        <taxon>Bacillota</taxon>
        <taxon>Clostridia</taxon>
        <taxon>Eubacteriales</taxon>
        <taxon>Eubacteriaceae</taxon>
        <taxon>Eubacterium</taxon>
    </lineage>
</organism>
<dbReference type="PANTHER" id="PTHR33055">
    <property type="entry name" value="TRANSPOSASE FOR INSERTION SEQUENCE ELEMENT IS1111A"/>
    <property type="match status" value="1"/>
</dbReference>
<dbReference type="PANTHER" id="PTHR33055:SF13">
    <property type="entry name" value="TRANSPOSASE"/>
    <property type="match status" value="1"/>
</dbReference>
<gene>
    <name evidence="2" type="ORF">C823_03497</name>
</gene>
<protein>
    <recommendedName>
        <fullName evidence="1">Transposase IS110-like N-terminal domain-containing protein</fullName>
    </recommendedName>
</protein>
<dbReference type="AlphaFoldDB" id="N2ACN8"/>